<name>A0A2H3AKM6_9AGAR</name>
<dbReference type="AlphaFoldDB" id="A0A2H3AKM6"/>
<sequence>MWLMMRLPALRPTRIVPQVDLFDRRCLFFVLLASYDLRYSQGHLMEGREYFEATRERLARSSGTLLPLAGPSAS</sequence>
<accession>A0A2H3AKM6</accession>
<reference evidence="2" key="1">
    <citation type="journal article" date="2017" name="Nat. Ecol. Evol.">
        <title>Genome expansion and lineage-specific genetic innovations in the forest pathogenic fungi Armillaria.</title>
        <authorList>
            <person name="Sipos G."/>
            <person name="Prasanna A.N."/>
            <person name="Walter M.C."/>
            <person name="O'Connor E."/>
            <person name="Balint B."/>
            <person name="Krizsan K."/>
            <person name="Kiss B."/>
            <person name="Hess J."/>
            <person name="Varga T."/>
            <person name="Slot J."/>
            <person name="Riley R."/>
            <person name="Boka B."/>
            <person name="Rigling D."/>
            <person name="Barry K."/>
            <person name="Lee J."/>
            <person name="Mihaltcheva S."/>
            <person name="LaButti K."/>
            <person name="Lipzen A."/>
            <person name="Waldron R."/>
            <person name="Moloney N.M."/>
            <person name="Sperisen C."/>
            <person name="Kredics L."/>
            <person name="Vagvoelgyi C."/>
            <person name="Patrignani A."/>
            <person name="Fitzpatrick D."/>
            <person name="Nagy I."/>
            <person name="Doyle S."/>
            <person name="Anderson J.B."/>
            <person name="Grigoriev I.V."/>
            <person name="Gueldener U."/>
            <person name="Muensterkoetter M."/>
            <person name="Nagy L.G."/>
        </authorList>
    </citation>
    <scope>NUCLEOTIDE SEQUENCE [LARGE SCALE GENOMIC DNA]</scope>
    <source>
        <strain evidence="2">28-4</strain>
    </source>
</reference>
<protein>
    <submittedName>
        <fullName evidence="1">Uncharacterized protein</fullName>
    </submittedName>
</protein>
<evidence type="ECO:0000313" key="1">
    <source>
        <dbReference type="EMBL" id="PBK59435.1"/>
    </source>
</evidence>
<proteinExistence type="predicted"/>
<dbReference type="Proteomes" id="UP000218334">
    <property type="component" value="Unassembled WGS sequence"/>
</dbReference>
<keyword evidence="2" id="KW-1185">Reference proteome</keyword>
<organism evidence="1 2">
    <name type="scientific">Armillaria solidipes</name>
    <dbReference type="NCBI Taxonomy" id="1076256"/>
    <lineage>
        <taxon>Eukaryota</taxon>
        <taxon>Fungi</taxon>
        <taxon>Dikarya</taxon>
        <taxon>Basidiomycota</taxon>
        <taxon>Agaricomycotina</taxon>
        <taxon>Agaricomycetes</taxon>
        <taxon>Agaricomycetidae</taxon>
        <taxon>Agaricales</taxon>
        <taxon>Marasmiineae</taxon>
        <taxon>Physalacriaceae</taxon>
        <taxon>Armillaria</taxon>
    </lineage>
</organism>
<gene>
    <name evidence="1" type="ORF">ARMSODRAFT_966848</name>
</gene>
<evidence type="ECO:0000313" key="2">
    <source>
        <dbReference type="Proteomes" id="UP000218334"/>
    </source>
</evidence>
<dbReference type="EMBL" id="KZ293504">
    <property type="protein sequence ID" value="PBK59435.1"/>
    <property type="molecule type" value="Genomic_DNA"/>
</dbReference>